<evidence type="ECO:0000313" key="2">
    <source>
        <dbReference type="Proteomes" id="UP000298714"/>
    </source>
</evidence>
<accession>A0A4D7C9G9</accession>
<protein>
    <submittedName>
        <fullName evidence="1">Uncharacterized protein</fullName>
    </submittedName>
</protein>
<sequence length="90" mass="10134">MFWALRQVGWGLRAVGFATIVGAVKYHPLFKKLFFKPSAAKENEGGPTAEHLARLRADFRQTVDEVEALLGRNLDSWRNTEESKMEQAAA</sequence>
<proteinExistence type="predicted"/>
<organism evidence="1 2">
    <name type="scientific">Hankyongella ginsenosidimutans</name>
    <dbReference type="NCBI Taxonomy" id="1763828"/>
    <lineage>
        <taxon>Bacteria</taxon>
        <taxon>Pseudomonadati</taxon>
        <taxon>Pseudomonadota</taxon>
        <taxon>Alphaproteobacteria</taxon>
        <taxon>Sphingomonadales</taxon>
        <taxon>Sphingomonadaceae</taxon>
        <taxon>Hankyongella</taxon>
    </lineage>
</organism>
<keyword evidence="2" id="KW-1185">Reference proteome</keyword>
<gene>
    <name evidence="1" type="ORF">E6W36_08485</name>
</gene>
<evidence type="ECO:0000313" key="1">
    <source>
        <dbReference type="EMBL" id="QCI79563.1"/>
    </source>
</evidence>
<dbReference type="KEGG" id="hgn:E6W36_08485"/>
<dbReference type="AlphaFoldDB" id="A0A4D7C9G9"/>
<reference evidence="2" key="1">
    <citation type="submission" date="2019-04" db="EMBL/GenBank/DDBJ databases">
        <title>Complete genome sequence of Sphingomonas sp. W1-2-3.</title>
        <authorList>
            <person name="Im W.T."/>
        </authorList>
    </citation>
    <scope>NUCLEOTIDE SEQUENCE [LARGE SCALE GENOMIC DNA]</scope>
    <source>
        <strain evidence="2">W1-2-3</strain>
    </source>
</reference>
<name>A0A4D7C9G9_9SPHN</name>
<dbReference type="EMBL" id="CP039704">
    <property type="protein sequence ID" value="QCI79563.1"/>
    <property type="molecule type" value="Genomic_DNA"/>
</dbReference>
<dbReference type="RefSeq" id="WP_222872367.1">
    <property type="nucleotide sequence ID" value="NZ_CP039704.1"/>
</dbReference>
<dbReference type="Proteomes" id="UP000298714">
    <property type="component" value="Chromosome"/>
</dbReference>